<organism evidence="1 2">
    <name type="scientific">Pandoraea terrae</name>
    <dbReference type="NCBI Taxonomy" id="1537710"/>
    <lineage>
        <taxon>Bacteria</taxon>
        <taxon>Pseudomonadati</taxon>
        <taxon>Pseudomonadota</taxon>
        <taxon>Betaproteobacteria</taxon>
        <taxon>Burkholderiales</taxon>
        <taxon>Burkholderiaceae</taxon>
        <taxon>Pandoraea</taxon>
    </lineage>
</organism>
<reference evidence="1 2" key="1">
    <citation type="submission" date="2019-08" db="EMBL/GenBank/DDBJ databases">
        <authorList>
            <person name="Peeters C."/>
        </authorList>
    </citation>
    <scope>NUCLEOTIDE SEQUENCE [LARGE SCALE GENOMIC DNA]</scope>
    <source>
        <strain evidence="1 2">LMG 30175</strain>
    </source>
</reference>
<protein>
    <recommendedName>
        <fullName evidence="3">Lipoprotein</fullName>
    </recommendedName>
</protein>
<proteinExistence type="predicted"/>
<dbReference type="AlphaFoldDB" id="A0A5E4T0W3"/>
<evidence type="ECO:0000313" key="2">
    <source>
        <dbReference type="Proteomes" id="UP000414233"/>
    </source>
</evidence>
<keyword evidence="2" id="KW-1185">Reference proteome</keyword>
<dbReference type="OrthoDB" id="9144569at2"/>
<dbReference type="RefSeq" id="WP_150696030.1">
    <property type="nucleotide sequence ID" value="NZ_CABPRZ010000003.1"/>
</dbReference>
<dbReference type="Proteomes" id="UP000414233">
    <property type="component" value="Unassembled WGS sequence"/>
</dbReference>
<dbReference type="PROSITE" id="PS51257">
    <property type="entry name" value="PROKAR_LIPOPROTEIN"/>
    <property type="match status" value="1"/>
</dbReference>
<name>A0A5E4T0W3_9BURK</name>
<gene>
    <name evidence="1" type="ORF">PTE30175_01102</name>
</gene>
<evidence type="ECO:0000313" key="1">
    <source>
        <dbReference type="EMBL" id="VVD81786.1"/>
    </source>
</evidence>
<accession>A0A5E4T0W3</accession>
<evidence type="ECO:0008006" key="3">
    <source>
        <dbReference type="Google" id="ProtNLM"/>
    </source>
</evidence>
<sequence>MNLVTSKAWLMLAGMLALSGCSTPKLVTSGAFHDMQRLEASLERGVSTREDVKRFLGEPNGRGEFLLGQIGKPRRIWYYEDIEVIDIASQRKNAASLVPGATTGLYLAMRQQILLVFFQDDRYDGMLWSSNAGDANAWVH</sequence>
<dbReference type="EMBL" id="CABPRZ010000003">
    <property type="protein sequence ID" value="VVD81786.1"/>
    <property type="molecule type" value="Genomic_DNA"/>
</dbReference>